<evidence type="ECO:0000256" key="2">
    <source>
        <dbReference type="ARBA" id="ARBA00022475"/>
    </source>
</evidence>
<dbReference type="Pfam" id="PF01943">
    <property type="entry name" value="Polysacc_synt"/>
    <property type="match status" value="1"/>
</dbReference>
<evidence type="ECO:0000256" key="5">
    <source>
        <dbReference type="ARBA" id="ARBA00023136"/>
    </source>
</evidence>
<comment type="caution">
    <text evidence="7">The sequence shown here is derived from an EMBL/GenBank/DDBJ whole genome shotgun (WGS) entry which is preliminary data.</text>
</comment>
<feature type="transmembrane region" description="Helical" evidence="6">
    <location>
        <begin position="272"/>
        <end position="295"/>
    </location>
</feature>
<feature type="transmembrane region" description="Helical" evidence="6">
    <location>
        <begin position="346"/>
        <end position="370"/>
    </location>
</feature>
<protein>
    <submittedName>
        <fullName evidence="7">Oligosaccharide flippase family protein</fullName>
    </submittedName>
</protein>
<feature type="transmembrane region" description="Helical" evidence="6">
    <location>
        <begin position="316"/>
        <end position="340"/>
    </location>
</feature>
<proteinExistence type="predicted"/>
<feature type="transmembrane region" description="Helical" evidence="6">
    <location>
        <begin position="470"/>
        <end position="491"/>
    </location>
</feature>
<feature type="transmembrane region" description="Helical" evidence="6">
    <location>
        <begin position="409"/>
        <end position="430"/>
    </location>
</feature>
<evidence type="ECO:0000313" key="8">
    <source>
        <dbReference type="Proteomes" id="UP000606490"/>
    </source>
</evidence>
<evidence type="ECO:0000256" key="4">
    <source>
        <dbReference type="ARBA" id="ARBA00022989"/>
    </source>
</evidence>
<comment type="subcellular location">
    <subcellularLocation>
        <location evidence="1">Cell membrane</location>
        <topology evidence="1">Multi-pass membrane protein</topology>
    </subcellularLocation>
</comment>
<keyword evidence="2" id="KW-1003">Cell membrane</keyword>
<dbReference type="PANTHER" id="PTHR30250">
    <property type="entry name" value="PST FAMILY PREDICTED COLANIC ACID TRANSPORTER"/>
    <property type="match status" value="1"/>
</dbReference>
<evidence type="ECO:0000256" key="1">
    <source>
        <dbReference type="ARBA" id="ARBA00004651"/>
    </source>
</evidence>
<feature type="transmembrane region" description="Helical" evidence="6">
    <location>
        <begin position="45"/>
        <end position="68"/>
    </location>
</feature>
<keyword evidence="4 6" id="KW-1133">Transmembrane helix</keyword>
<organism evidence="7 8">
    <name type="scientific">Belnapia mucosa</name>
    <dbReference type="NCBI Taxonomy" id="2804532"/>
    <lineage>
        <taxon>Bacteria</taxon>
        <taxon>Pseudomonadati</taxon>
        <taxon>Pseudomonadota</taxon>
        <taxon>Alphaproteobacteria</taxon>
        <taxon>Acetobacterales</taxon>
        <taxon>Roseomonadaceae</taxon>
        <taxon>Belnapia</taxon>
    </lineage>
</organism>
<sequence length="514" mass="54812">MRQLTSGAEQRFALNVASNACYAIVNMVLMLWYVPFLIRHLGVAAYGAITLANTLVMYATILTAGFDVTTNRFLALSLNRNDRKTTDQIFNAVFLLSVIISATLFIIFLVAAYFIPRLFNLPEGLEGATQLLFGGVATTMLAGILGGGFGAISVIMHRFELRNLVRALTSVSRVGVVAVCFSIYPASLWHVALGFVVSAIIALAGDVIVARHLAPELRLKLRSIDLQQLRALADLGSWAAVNQAGNLLLLQVDLLIINALFGAEATGQYGPLLLLVALIHTMTETLVSVLSPIVMTHYAVGNRLALQRVASCSVRLLGVGLALPIGLLCGLGGPLLQLWLGPDFAGLNVLLILLVGHLAVTLSCRPLAYVLMAHNRIRLQSLVTLASGLAAVPLAVMLAQVAGWGMAGVAAATAIVWSIKNVIFLAPYAAKILGTNWGVFFSSFAIIVCSTLGVGVASSVLCHYWSPSSWVSLGVVVGVIALAYMVVGYAISLRPSDRKVVWSILQPVRRQLFG</sequence>
<dbReference type="EMBL" id="JAEUXJ010000058">
    <property type="protein sequence ID" value="MBL6459586.1"/>
    <property type="molecule type" value="Genomic_DNA"/>
</dbReference>
<keyword evidence="5 6" id="KW-0472">Membrane</keyword>
<gene>
    <name evidence="7" type="ORF">JMJ55_30240</name>
</gene>
<dbReference type="InterPro" id="IPR050833">
    <property type="entry name" value="Poly_Biosynth_Transport"/>
</dbReference>
<feature type="transmembrane region" description="Helical" evidence="6">
    <location>
        <begin position="164"/>
        <end position="184"/>
    </location>
</feature>
<keyword evidence="8" id="KW-1185">Reference proteome</keyword>
<feature type="transmembrane region" description="Helical" evidence="6">
    <location>
        <begin position="382"/>
        <end position="403"/>
    </location>
</feature>
<feature type="transmembrane region" description="Helical" evidence="6">
    <location>
        <begin position="190"/>
        <end position="210"/>
    </location>
</feature>
<dbReference type="RefSeq" id="WP_202829316.1">
    <property type="nucleotide sequence ID" value="NZ_JAEUXJ010000058.1"/>
</dbReference>
<feature type="transmembrane region" description="Helical" evidence="6">
    <location>
        <begin position="12"/>
        <end position="33"/>
    </location>
</feature>
<feature type="transmembrane region" description="Helical" evidence="6">
    <location>
        <begin position="127"/>
        <end position="152"/>
    </location>
</feature>
<name>A0ABS1VD29_9PROT</name>
<dbReference type="InterPro" id="IPR002797">
    <property type="entry name" value="Polysacc_synth"/>
</dbReference>
<feature type="transmembrane region" description="Helical" evidence="6">
    <location>
        <begin position="89"/>
        <end position="115"/>
    </location>
</feature>
<dbReference type="PANTHER" id="PTHR30250:SF26">
    <property type="entry name" value="PSMA PROTEIN"/>
    <property type="match status" value="1"/>
</dbReference>
<evidence type="ECO:0000256" key="6">
    <source>
        <dbReference type="SAM" id="Phobius"/>
    </source>
</evidence>
<evidence type="ECO:0000256" key="3">
    <source>
        <dbReference type="ARBA" id="ARBA00022692"/>
    </source>
</evidence>
<accession>A0ABS1VD29</accession>
<keyword evidence="3 6" id="KW-0812">Transmembrane</keyword>
<feature type="transmembrane region" description="Helical" evidence="6">
    <location>
        <begin position="437"/>
        <end position="458"/>
    </location>
</feature>
<dbReference type="Proteomes" id="UP000606490">
    <property type="component" value="Unassembled WGS sequence"/>
</dbReference>
<feature type="transmembrane region" description="Helical" evidence="6">
    <location>
        <begin position="231"/>
        <end position="252"/>
    </location>
</feature>
<evidence type="ECO:0000313" key="7">
    <source>
        <dbReference type="EMBL" id="MBL6459586.1"/>
    </source>
</evidence>
<reference evidence="7 8" key="1">
    <citation type="submission" date="2021-01" db="EMBL/GenBank/DDBJ databases">
        <title>Belnapia mucosa sp. nov. and Belnapia arida sp. nov., isolated from the Tabernas Desert (Almeria, Spain).</title>
        <authorList>
            <person name="Molina-Menor E."/>
            <person name="Vidal-Verdu A."/>
            <person name="Calonge A."/>
            <person name="Satari L."/>
            <person name="Pereto Magraner J."/>
            <person name="Porcar Miralles M."/>
        </authorList>
    </citation>
    <scope>NUCLEOTIDE SEQUENCE [LARGE SCALE GENOMIC DNA]</scope>
    <source>
        <strain evidence="7 8">T6</strain>
    </source>
</reference>